<organism evidence="6 7">
    <name type="scientific">Salicibibacter cibi</name>
    <dbReference type="NCBI Taxonomy" id="2743001"/>
    <lineage>
        <taxon>Bacteria</taxon>
        <taxon>Bacillati</taxon>
        <taxon>Bacillota</taxon>
        <taxon>Bacilli</taxon>
        <taxon>Bacillales</taxon>
        <taxon>Bacillaceae</taxon>
        <taxon>Salicibibacter</taxon>
    </lineage>
</organism>
<keyword evidence="3" id="KW-0472">Membrane</keyword>
<dbReference type="GO" id="GO:0004553">
    <property type="term" value="F:hydrolase activity, hydrolyzing O-glycosyl compounds"/>
    <property type="evidence" value="ECO:0007669"/>
    <property type="project" value="InterPro"/>
</dbReference>
<dbReference type="PANTHER" id="PTHR39160">
    <property type="entry name" value="CELL WALL-BINDING PROTEIN YOCH"/>
    <property type="match status" value="1"/>
</dbReference>
<keyword evidence="1" id="KW-0732">Signal</keyword>
<dbReference type="SUPFAM" id="SSF47090">
    <property type="entry name" value="PGBD-like"/>
    <property type="match status" value="2"/>
</dbReference>
<feature type="compositionally biased region" description="Acidic residues" evidence="2">
    <location>
        <begin position="175"/>
        <end position="226"/>
    </location>
</feature>
<dbReference type="AlphaFoldDB" id="A0A7T6Z9Y0"/>
<dbReference type="GO" id="GO:0009254">
    <property type="term" value="P:peptidoglycan turnover"/>
    <property type="evidence" value="ECO:0007669"/>
    <property type="project" value="InterPro"/>
</dbReference>
<dbReference type="Proteomes" id="UP000595349">
    <property type="component" value="Chromosome"/>
</dbReference>
<dbReference type="GO" id="GO:0019867">
    <property type="term" value="C:outer membrane"/>
    <property type="evidence" value="ECO:0007669"/>
    <property type="project" value="InterPro"/>
</dbReference>
<dbReference type="RefSeq" id="WP_200089014.1">
    <property type="nucleotide sequence ID" value="NZ_CP054706.1"/>
</dbReference>
<feature type="region of interest" description="Disordered" evidence="2">
    <location>
        <begin position="175"/>
        <end position="243"/>
    </location>
</feature>
<protein>
    <submittedName>
        <fullName evidence="6">Peptidoglycan-binding protein</fullName>
    </submittedName>
</protein>
<dbReference type="EMBL" id="CP054706">
    <property type="protein sequence ID" value="QQK79422.1"/>
    <property type="molecule type" value="Genomic_DNA"/>
</dbReference>
<reference evidence="6 7" key="1">
    <citation type="submission" date="2020-06" db="EMBL/GenBank/DDBJ databases">
        <title>Genomic analysis of Salicibibacter sp. NKC21-4.</title>
        <authorList>
            <person name="Oh Y.J."/>
        </authorList>
    </citation>
    <scope>NUCLEOTIDE SEQUENCE [LARGE SCALE GENOMIC DNA]</scope>
    <source>
        <strain evidence="6 7">NKC21-4</strain>
    </source>
</reference>
<evidence type="ECO:0000259" key="5">
    <source>
        <dbReference type="Pfam" id="PF06725"/>
    </source>
</evidence>
<dbReference type="InterPro" id="IPR002477">
    <property type="entry name" value="Peptidoglycan-bd-like"/>
</dbReference>
<sequence>MWKTQTPKWVKNYGLSTMVAGFVFLALPIATDASDFGDEMLTEGIEDTHVEELQNLLIEEDQLEESSADGVYNNATTEAVKSFQEENDLLADGLAGPQTLGALKVLEEGDESALVENLQETLEESGHYNGNTDGDFDEETHEAVKNFQESAGISVDGLAGPKTFGALYYETEAIEEELEPESELETGTEEEIEEPQEESSEEGTAEETTEETTEAENEETSTETTEETTSTDNESSSENPEGTTYQMEATAYTAECNGCSGITATGKDLRNDRNANVVAVDPNVIPLGSTVHVEGYGEAIAADTGGAINGEKIDLHVPTQEEATSFGRQNVEVTVLD</sequence>
<dbReference type="InterPro" id="IPR036365">
    <property type="entry name" value="PGBD-like_sf"/>
</dbReference>
<dbReference type="PANTHER" id="PTHR39160:SF4">
    <property type="entry name" value="RESUSCITATION-PROMOTING FACTOR RPFB"/>
    <property type="match status" value="1"/>
</dbReference>
<dbReference type="InterPro" id="IPR010611">
    <property type="entry name" value="3D_dom"/>
</dbReference>
<name>A0A7T6Z9Y0_9BACI</name>
<accession>A0A7T6Z9Y0</accession>
<feature type="transmembrane region" description="Helical" evidence="3">
    <location>
        <begin position="12"/>
        <end position="30"/>
    </location>
</feature>
<dbReference type="CDD" id="cd22786">
    <property type="entry name" value="DPBB_YuiC-like"/>
    <property type="match status" value="1"/>
</dbReference>
<feature type="domain" description="Peptidoglycan binding-like" evidence="4">
    <location>
        <begin position="49"/>
        <end position="103"/>
    </location>
</feature>
<evidence type="ECO:0000313" key="7">
    <source>
        <dbReference type="Proteomes" id="UP000595349"/>
    </source>
</evidence>
<gene>
    <name evidence="6" type="ORF">HUG20_05635</name>
</gene>
<dbReference type="Gene3D" id="2.40.40.10">
    <property type="entry name" value="RlpA-like domain"/>
    <property type="match status" value="1"/>
</dbReference>
<dbReference type="Pfam" id="PF06725">
    <property type="entry name" value="3D"/>
    <property type="match status" value="1"/>
</dbReference>
<dbReference type="Pfam" id="PF01471">
    <property type="entry name" value="PG_binding_1"/>
    <property type="match status" value="2"/>
</dbReference>
<evidence type="ECO:0000313" key="6">
    <source>
        <dbReference type="EMBL" id="QQK79422.1"/>
    </source>
</evidence>
<dbReference type="InterPro" id="IPR051933">
    <property type="entry name" value="Resuscitation_pf_RpfB"/>
</dbReference>
<feature type="compositionally biased region" description="Low complexity" evidence="2">
    <location>
        <begin position="227"/>
        <end position="241"/>
    </location>
</feature>
<feature type="domain" description="3D" evidence="5">
    <location>
        <begin position="277"/>
        <end position="336"/>
    </location>
</feature>
<keyword evidence="3" id="KW-1133">Transmembrane helix</keyword>
<keyword evidence="7" id="KW-1185">Reference proteome</keyword>
<dbReference type="KEGG" id="scib:HUG20_05635"/>
<evidence type="ECO:0000259" key="4">
    <source>
        <dbReference type="Pfam" id="PF01471"/>
    </source>
</evidence>
<feature type="domain" description="Peptidoglycan binding-like" evidence="4">
    <location>
        <begin position="113"/>
        <end position="167"/>
    </location>
</feature>
<dbReference type="InterPro" id="IPR036908">
    <property type="entry name" value="RlpA-like_sf"/>
</dbReference>
<dbReference type="InterPro" id="IPR036366">
    <property type="entry name" value="PGBDSf"/>
</dbReference>
<dbReference type="Gene3D" id="1.10.101.10">
    <property type="entry name" value="PGBD-like superfamily/PGBD"/>
    <property type="match status" value="2"/>
</dbReference>
<evidence type="ECO:0000256" key="2">
    <source>
        <dbReference type="SAM" id="MobiDB-lite"/>
    </source>
</evidence>
<dbReference type="SUPFAM" id="SSF50685">
    <property type="entry name" value="Barwin-like endoglucanases"/>
    <property type="match status" value="1"/>
</dbReference>
<proteinExistence type="predicted"/>
<keyword evidence="3" id="KW-0812">Transmembrane</keyword>
<evidence type="ECO:0000256" key="3">
    <source>
        <dbReference type="SAM" id="Phobius"/>
    </source>
</evidence>
<evidence type="ECO:0000256" key="1">
    <source>
        <dbReference type="ARBA" id="ARBA00022729"/>
    </source>
</evidence>